<reference evidence="1" key="1">
    <citation type="journal article" date="2020" name="Stud. Mycol.">
        <title>101 Dothideomycetes genomes: a test case for predicting lifestyles and emergence of pathogens.</title>
        <authorList>
            <person name="Haridas S."/>
            <person name="Albert R."/>
            <person name="Binder M."/>
            <person name="Bloem J."/>
            <person name="Labutti K."/>
            <person name="Salamov A."/>
            <person name="Andreopoulos B."/>
            <person name="Baker S."/>
            <person name="Barry K."/>
            <person name="Bills G."/>
            <person name="Bluhm B."/>
            <person name="Cannon C."/>
            <person name="Castanera R."/>
            <person name="Culley D."/>
            <person name="Daum C."/>
            <person name="Ezra D."/>
            <person name="Gonzalez J."/>
            <person name="Henrissat B."/>
            <person name="Kuo A."/>
            <person name="Liang C."/>
            <person name="Lipzen A."/>
            <person name="Lutzoni F."/>
            <person name="Magnuson J."/>
            <person name="Mondo S."/>
            <person name="Nolan M."/>
            <person name="Ohm R."/>
            <person name="Pangilinan J."/>
            <person name="Park H.-J."/>
            <person name="Ramirez L."/>
            <person name="Alfaro M."/>
            <person name="Sun H."/>
            <person name="Tritt A."/>
            <person name="Yoshinaga Y."/>
            <person name="Zwiers L.-H."/>
            <person name="Turgeon B."/>
            <person name="Goodwin S."/>
            <person name="Spatafora J."/>
            <person name="Crous P."/>
            <person name="Grigoriev I."/>
        </authorList>
    </citation>
    <scope>NUCLEOTIDE SEQUENCE</scope>
    <source>
        <strain evidence="1">CBS 690.94</strain>
    </source>
</reference>
<evidence type="ECO:0000313" key="1">
    <source>
        <dbReference type="EMBL" id="KAF2450360.1"/>
    </source>
</evidence>
<dbReference type="Proteomes" id="UP000799764">
    <property type="component" value="Unassembled WGS sequence"/>
</dbReference>
<sequence length="155" mass="17098">MTAMPTPTMNVHLKAWRGLNGSSLGYSDGQFPETAVLSARRLTKRGVSSAYGLAFIRWLAWESGVKSWRTQCGTYLGAPVPVLCLFPRRMLSKITTLPIKSSHTLEPPYKLQYADTSAGLKRSVRHSTLKHGFSDTFTKPRSGMQVLAAAIAIER</sequence>
<name>A0A9P4PU78_9PLEO</name>
<gene>
    <name evidence="1" type="ORF">P171DRAFT_138788</name>
</gene>
<comment type="caution">
    <text evidence="1">The sequence shown here is derived from an EMBL/GenBank/DDBJ whole genome shotgun (WGS) entry which is preliminary data.</text>
</comment>
<accession>A0A9P4PU78</accession>
<proteinExistence type="predicted"/>
<dbReference type="AlphaFoldDB" id="A0A9P4PU78"/>
<protein>
    <submittedName>
        <fullName evidence="1">Uncharacterized protein</fullName>
    </submittedName>
</protein>
<keyword evidence="2" id="KW-1185">Reference proteome</keyword>
<organism evidence="1 2">
    <name type="scientific">Karstenula rhodostoma CBS 690.94</name>
    <dbReference type="NCBI Taxonomy" id="1392251"/>
    <lineage>
        <taxon>Eukaryota</taxon>
        <taxon>Fungi</taxon>
        <taxon>Dikarya</taxon>
        <taxon>Ascomycota</taxon>
        <taxon>Pezizomycotina</taxon>
        <taxon>Dothideomycetes</taxon>
        <taxon>Pleosporomycetidae</taxon>
        <taxon>Pleosporales</taxon>
        <taxon>Massarineae</taxon>
        <taxon>Didymosphaeriaceae</taxon>
        <taxon>Karstenula</taxon>
    </lineage>
</organism>
<evidence type="ECO:0000313" key="2">
    <source>
        <dbReference type="Proteomes" id="UP000799764"/>
    </source>
</evidence>
<dbReference type="EMBL" id="MU001493">
    <property type="protein sequence ID" value="KAF2450360.1"/>
    <property type="molecule type" value="Genomic_DNA"/>
</dbReference>